<dbReference type="OrthoDB" id="10017384at2"/>
<evidence type="ECO:0000256" key="1">
    <source>
        <dbReference type="SAM" id="MobiDB-lite"/>
    </source>
</evidence>
<dbReference type="EMBL" id="AP017378">
    <property type="protein sequence ID" value="BBD06754.1"/>
    <property type="molecule type" value="Genomic_DNA"/>
</dbReference>
<feature type="region of interest" description="Disordered" evidence="1">
    <location>
        <begin position="96"/>
        <end position="130"/>
    </location>
</feature>
<feature type="compositionally biased region" description="Gly residues" evidence="1">
    <location>
        <begin position="54"/>
        <end position="68"/>
    </location>
</feature>
<dbReference type="RefSeq" id="WP_126375569.1">
    <property type="nucleotide sequence ID" value="NZ_AP017378.1"/>
</dbReference>
<dbReference type="KEGG" id="dfl:DFE_0028"/>
<gene>
    <name evidence="2" type="ORF">DFE_0028</name>
</gene>
<organism evidence="2 3">
    <name type="scientific">Desulfovibrio ferrophilus</name>
    <dbReference type="NCBI Taxonomy" id="241368"/>
    <lineage>
        <taxon>Bacteria</taxon>
        <taxon>Pseudomonadati</taxon>
        <taxon>Thermodesulfobacteriota</taxon>
        <taxon>Desulfovibrionia</taxon>
        <taxon>Desulfovibrionales</taxon>
        <taxon>Desulfovibrionaceae</taxon>
        <taxon>Desulfovibrio</taxon>
    </lineage>
</organism>
<proteinExistence type="predicted"/>
<dbReference type="Proteomes" id="UP000269883">
    <property type="component" value="Chromosome"/>
</dbReference>
<reference evidence="2 3" key="1">
    <citation type="journal article" date="2018" name="Sci. Adv.">
        <title>Multi-heme cytochromes provide a pathway for survival in energy-limited environments.</title>
        <authorList>
            <person name="Deng X."/>
            <person name="Dohmae N."/>
            <person name="Nealson K.H."/>
            <person name="Hashimoto K."/>
            <person name="Okamoto A."/>
        </authorList>
    </citation>
    <scope>NUCLEOTIDE SEQUENCE [LARGE SCALE GENOMIC DNA]</scope>
    <source>
        <strain evidence="2 3">IS5</strain>
    </source>
</reference>
<sequence length="130" mass="13906">MGMKFRFRRTKCTGRYRDKPLVEVRWTTEEGDYCLDDLIAGDLGSELTTKLAIGGNGNGEGNGNGNGNGNSSPPVPFSNAPVMHRTVVNVDLTVPPSRNNASAIRQVSTQAKPSLPAEPDDPPGILNKIV</sequence>
<accession>A0A2Z6AU45</accession>
<name>A0A2Z6AU45_9BACT</name>
<keyword evidence="3" id="KW-1185">Reference proteome</keyword>
<feature type="region of interest" description="Disordered" evidence="1">
    <location>
        <begin position="52"/>
        <end position="80"/>
    </location>
</feature>
<protein>
    <submittedName>
        <fullName evidence="2">Uncharacterized protein</fullName>
    </submittedName>
</protein>
<evidence type="ECO:0000313" key="3">
    <source>
        <dbReference type="Proteomes" id="UP000269883"/>
    </source>
</evidence>
<feature type="compositionally biased region" description="Polar residues" evidence="1">
    <location>
        <begin position="96"/>
        <end position="112"/>
    </location>
</feature>
<dbReference type="AlphaFoldDB" id="A0A2Z6AU45"/>
<evidence type="ECO:0000313" key="2">
    <source>
        <dbReference type="EMBL" id="BBD06754.1"/>
    </source>
</evidence>